<dbReference type="HOGENOM" id="CLU_1941548_0_0_1"/>
<name>A0A0E0Q6E6_ORYRU</name>
<dbReference type="AlphaFoldDB" id="A0A0E0Q6E6"/>
<keyword evidence="2" id="KW-1185">Reference proteome</keyword>
<reference evidence="1" key="2">
    <citation type="submission" date="2015-06" db="UniProtKB">
        <authorList>
            <consortium name="EnsemblPlants"/>
        </authorList>
    </citation>
    <scope>IDENTIFICATION</scope>
</reference>
<protein>
    <submittedName>
        <fullName evidence="1">Uncharacterized protein</fullName>
    </submittedName>
</protein>
<accession>A0A0E0Q6E6</accession>
<dbReference type="OMA" id="CTSREGH"/>
<proteinExistence type="predicted"/>
<dbReference type="Gramene" id="ORUFI07G09650.1">
    <property type="protein sequence ID" value="ORUFI07G09650.1"/>
    <property type="gene ID" value="ORUFI07G09650"/>
</dbReference>
<evidence type="ECO:0000313" key="1">
    <source>
        <dbReference type="EnsemblPlants" id="ORUFI07G09650.1"/>
    </source>
</evidence>
<reference evidence="2" key="1">
    <citation type="submission" date="2013-06" db="EMBL/GenBank/DDBJ databases">
        <authorList>
            <person name="Zhao Q."/>
        </authorList>
    </citation>
    <scope>NUCLEOTIDE SEQUENCE</scope>
    <source>
        <strain evidence="2">cv. W1943</strain>
    </source>
</reference>
<sequence>MLAADGPIYQFGRAVYYWHAPCTSREGHGFATMDSSVQITHPTKQPYPPTAPTRWLELNYESSAIVFQFCACMSIASILLIDHRLQIYSPQDQGENSGYKFHYSGSNLRIFIAADKIVAPSDKLPSKEFD</sequence>
<dbReference type="Proteomes" id="UP000008022">
    <property type="component" value="Unassembled WGS sequence"/>
</dbReference>
<dbReference type="EnsemblPlants" id="ORUFI07G09650.1">
    <property type="protein sequence ID" value="ORUFI07G09650.1"/>
    <property type="gene ID" value="ORUFI07G09650"/>
</dbReference>
<evidence type="ECO:0000313" key="2">
    <source>
        <dbReference type="Proteomes" id="UP000008022"/>
    </source>
</evidence>
<organism evidence="1 2">
    <name type="scientific">Oryza rufipogon</name>
    <name type="common">Brownbeard rice</name>
    <name type="synonym">Asian wild rice</name>
    <dbReference type="NCBI Taxonomy" id="4529"/>
    <lineage>
        <taxon>Eukaryota</taxon>
        <taxon>Viridiplantae</taxon>
        <taxon>Streptophyta</taxon>
        <taxon>Embryophyta</taxon>
        <taxon>Tracheophyta</taxon>
        <taxon>Spermatophyta</taxon>
        <taxon>Magnoliopsida</taxon>
        <taxon>Liliopsida</taxon>
        <taxon>Poales</taxon>
        <taxon>Poaceae</taxon>
        <taxon>BOP clade</taxon>
        <taxon>Oryzoideae</taxon>
        <taxon>Oryzeae</taxon>
        <taxon>Oryzinae</taxon>
        <taxon>Oryza</taxon>
    </lineage>
</organism>